<evidence type="ECO:0000313" key="5">
    <source>
        <dbReference type="Proteomes" id="UP000800035"/>
    </source>
</evidence>
<evidence type="ECO:0000259" key="3">
    <source>
        <dbReference type="Pfam" id="PF04664"/>
    </source>
</evidence>
<sequence length="314" mass="36094">MKAKPPPLIVQFYDPDFAAGDVRGRTLSEILQWEDEKLEMSHDYIQWLFPLPEGSIFNYNAPIITEEVLEAFRESDVLRRRLNLSFLRILRFYGFTVSTEPETKSKGSNEQAKDEEQKSEEKEKSEAESTEAAPVKNTEEAEPQTNDESPAKGADPGRPREDSLADTSHDSASDTTTKPDPPKYIPSSSSALLEPSMDYHVIRGPNWKKASRNWCRRADHNHLRITRILRSLRVLGLQKECDAFYKALKRIYKHSNIHIGEMSMTFWRRAVEQPLHIAPDGERVRWLQRWVESRSKKPVQEGETEEEAKADAAV</sequence>
<dbReference type="GO" id="GO:0140625">
    <property type="term" value="F:opioid growth factor receptor activity"/>
    <property type="evidence" value="ECO:0007669"/>
    <property type="project" value="InterPro"/>
</dbReference>
<dbReference type="GO" id="GO:0016020">
    <property type="term" value="C:membrane"/>
    <property type="evidence" value="ECO:0007669"/>
    <property type="project" value="InterPro"/>
</dbReference>
<evidence type="ECO:0000256" key="2">
    <source>
        <dbReference type="SAM" id="MobiDB-lite"/>
    </source>
</evidence>
<feature type="compositionally biased region" description="Basic and acidic residues" evidence="2">
    <location>
        <begin position="155"/>
        <end position="172"/>
    </location>
</feature>
<dbReference type="InterPro" id="IPR006757">
    <property type="entry name" value="OGF_rcpt"/>
</dbReference>
<feature type="region of interest" description="Disordered" evidence="2">
    <location>
        <begin position="293"/>
        <end position="314"/>
    </location>
</feature>
<evidence type="ECO:0000313" key="4">
    <source>
        <dbReference type="EMBL" id="KAF1950032.1"/>
    </source>
</evidence>
<dbReference type="Pfam" id="PF04664">
    <property type="entry name" value="OGFr_N"/>
    <property type="match status" value="2"/>
</dbReference>
<dbReference type="PANTHER" id="PTHR14015">
    <property type="entry name" value="OPIOID GROWTH FACTOR RECEPTOR OGFR ZETA-TYPE OPIOID RECEPTOR"/>
    <property type="match status" value="1"/>
</dbReference>
<feature type="domain" description="Opioid growth factor receptor (OGFr) conserved" evidence="3">
    <location>
        <begin position="33"/>
        <end position="100"/>
    </location>
</feature>
<comment type="similarity">
    <text evidence="1">Belongs to the opioid growth factor receptor family.</text>
</comment>
<protein>
    <recommendedName>
        <fullName evidence="3">Opioid growth factor receptor (OGFr) conserved domain-containing protein</fullName>
    </recommendedName>
</protein>
<dbReference type="AlphaFoldDB" id="A0A6A5TED2"/>
<gene>
    <name evidence="4" type="ORF">CC80DRAFT_497055</name>
</gene>
<dbReference type="Proteomes" id="UP000800035">
    <property type="component" value="Unassembled WGS sequence"/>
</dbReference>
<proteinExistence type="inferred from homology"/>
<feature type="domain" description="Opioid growth factor receptor (OGFr) conserved" evidence="3">
    <location>
        <begin position="200"/>
        <end position="239"/>
    </location>
</feature>
<name>A0A6A5TED2_9PLEO</name>
<reference evidence="4" key="1">
    <citation type="journal article" date="2020" name="Stud. Mycol.">
        <title>101 Dothideomycetes genomes: a test case for predicting lifestyles and emergence of pathogens.</title>
        <authorList>
            <person name="Haridas S."/>
            <person name="Albert R."/>
            <person name="Binder M."/>
            <person name="Bloem J."/>
            <person name="Labutti K."/>
            <person name="Salamov A."/>
            <person name="Andreopoulos B."/>
            <person name="Baker S."/>
            <person name="Barry K."/>
            <person name="Bills G."/>
            <person name="Bluhm B."/>
            <person name="Cannon C."/>
            <person name="Castanera R."/>
            <person name="Culley D."/>
            <person name="Daum C."/>
            <person name="Ezra D."/>
            <person name="Gonzalez J."/>
            <person name="Henrissat B."/>
            <person name="Kuo A."/>
            <person name="Liang C."/>
            <person name="Lipzen A."/>
            <person name="Lutzoni F."/>
            <person name="Magnuson J."/>
            <person name="Mondo S."/>
            <person name="Nolan M."/>
            <person name="Ohm R."/>
            <person name="Pangilinan J."/>
            <person name="Park H.-J."/>
            <person name="Ramirez L."/>
            <person name="Alfaro M."/>
            <person name="Sun H."/>
            <person name="Tritt A."/>
            <person name="Yoshinaga Y."/>
            <person name="Zwiers L.-H."/>
            <person name="Turgeon B."/>
            <person name="Goodwin S."/>
            <person name="Spatafora J."/>
            <person name="Crous P."/>
            <person name="Grigoriev I."/>
        </authorList>
    </citation>
    <scope>NUCLEOTIDE SEQUENCE</scope>
    <source>
        <strain evidence="4">CBS 675.92</strain>
    </source>
</reference>
<feature type="compositionally biased region" description="Basic and acidic residues" evidence="2">
    <location>
        <begin position="101"/>
        <end position="127"/>
    </location>
</feature>
<dbReference type="InterPro" id="IPR039574">
    <property type="entry name" value="OGFr"/>
</dbReference>
<feature type="region of interest" description="Disordered" evidence="2">
    <location>
        <begin position="100"/>
        <end position="191"/>
    </location>
</feature>
<evidence type="ECO:0000256" key="1">
    <source>
        <dbReference type="ARBA" id="ARBA00010365"/>
    </source>
</evidence>
<dbReference type="EMBL" id="ML977029">
    <property type="protein sequence ID" value="KAF1950032.1"/>
    <property type="molecule type" value="Genomic_DNA"/>
</dbReference>
<dbReference type="PANTHER" id="PTHR14015:SF2">
    <property type="entry name" value="OPIOID GROWTH FACTOR RECEPTOR (OGFR) CONSERVED DOMAIN-CONTAINING PROTEIN"/>
    <property type="match status" value="1"/>
</dbReference>
<keyword evidence="5" id="KW-1185">Reference proteome</keyword>
<accession>A0A6A5TED2</accession>
<dbReference type="OrthoDB" id="9030204at2759"/>
<organism evidence="4 5">
    <name type="scientific">Byssothecium circinans</name>
    <dbReference type="NCBI Taxonomy" id="147558"/>
    <lineage>
        <taxon>Eukaryota</taxon>
        <taxon>Fungi</taxon>
        <taxon>Dikarya</taxon>
        <taxon>Ascomycota</taxon>
        <taxon>Pezizomycotina</taxon>
        <taxon>Dothideomycetes</taxon>
        <taxon>Pleosporomycetidae</taxon>
        <taxon>Pleosporales</taxon>
        <taxon>Massarineae</taxon>
        <taxon>Massarinaceae</taxon>
        <taxon>Byssothecium</taxon>
    </lineage>
</organism>